<accession>A0A1V4SSB0</accession>
<dbReference type="STRING" id="48256.CLHUN_01510"/>
<feature type="transmembrane region" description="Helical" evidence="1">
    <location>
        <begin position="174"/>
        <end position="196"/>
    </location>
</feature>
<feature type="transmembrane region" description="Helical" evidence="1">
    <location>
        <begin position="208"/>
        <end position="229"/>
    </location>
</feature>
<feature type="transmembrane region" description="Helical" evidence="1">
    <location>
        <begin position="144"/>
        <end position="162"/>
    </location>
</feature>
<evidence type="ECO:0000313" key="2">
    <source>
        <dbReference type="EMBL" id="OPX46335.1"/>
    </source>
</evidence>
<dbReference type="OrthoDB" id="9824618at2"/>
<comment type="caution">
    <text evidence="2">The sequence shown here is derived from an EMBL/GenBank/DDBJ whole genome shotgun (WGS) entry which is preliminary data.</text>
</comment>
<keyword evidence="3" id="KW-1185">Reference proteome</keyword>
<feature type="transmembrane region" description="Helical" evidence="1">
    <location>
        <begin position="97"/>
        <end position="124"/>
    </location>
</feature>
<protein>
    <submittedName>
        <fullName evidence="2">Uncharacterized protein</fullName>
    </submittedName>
</protein>
<reference evidence="2 3" key="1">
    <citation type="submission" date="2017-03" db="EMBL/GenBank/DDBJ databases">
        <title>Genome sequence of Clostridium hungatei DSM 14427.</title>
        <authorList>
            <person name="Poehlein A."/>
            <person name="Daniel R."/>
        </authorList>
    </citation>
    <scope>NUCLEOTIDE SEQUENCE [LARGE SCALE GENOMIC DNA]</scope>
    <source>
        <strain evidence="2 3">DSM 14427</strain>
    </source>
</reference>
<dbReference type="EMBL" id="MZGX01000001">
    <property type="protein sequence ID" value="OPX46335.1"/>
    <property type="molecule type" value="Genomic_DNA"/>
</dbReference>
<name>A0A1V4SSB0_RUMHU</name>
<dbReference type="RefSeq" id="WP_080062654.1">
    <property type="nucleotide sequence ID" value="NZ_MZGX01000001.1"/>
</dbReference>
<proteinExistence type="predicted"/>
<keyword evidence="1" id="KW-0472">Membrane</keyword>
<sequence>MEGFSVLNVFILSTPQYFLCFMFSLIILGESNAVPFKCDSSKFIANFVKMLVSAVVVSFISAIVGYFIPNMNITSIVSMVVYSIILKYIYKTTWLKSILGVAAFSLLIISFESLYVPLCIRYFYNGQEANLLNSPELKRFLCFLPERLIQIVAIASFWNFTFVIQKFKQYKIRLFGFITVIFILFFIEVNLTKIYITYFTSFDYTTKIFLGLCCFGSGLLNFVILYNYIKVITSVSKFHLERSK</sequence>
<evidence type="ECO:0000313" key="3">
    <source>
        <dbReference type="Proteomes" id="UP000191554"/>
    </source>
</evidence>
<dbReference type="Proteomes" id="UP000191554">
    <property type="component" value="Unassembled WGS sequence"/>
</dbReference>
<evidence type="ECO:0000256" key="1">
    <source>
        <dbReference type="SAM" id="Phobius"/>
    </source>
</evidence>
<feature type="transmembrane region" description="Helical" evidence="1">
    <location>
        <begin position="48"/>
        <end position="67"/>
    </location>
</feature>
<dbReference type="AlphaFoldDB" id="A0A1V4SSB0"/>
<keyword evidence="1" id="KW-1133">Transmembrane helix</keyword>
<gene>
    <name evidence="2" type="ORF">CLHUN_01510</name>
</gene>
<feature type="transmembrane region" description="Helical" evidence="1">
    <location>
        <begin position="6"/>
        <end position="28"/>
    </location>
</feature>
<keyword evidence="1" id="KW-0812">Transmembrane</keyword>
<organism evidence="2 3">
    <name type="scientific">Ruminiclostridium hungatei</name>
    <name type="common">Clostridium hungatei</name>
    <dbReference type="NCBI Taxonomy" id="48256"/>
    <lineage>
        <taxon>Bacteria</taxon>
        <taxon>Bacillati</taxon>
        <taxon>Bacillota</taxon>
        <taxon>Clostridia</taxon>
        <taxon>Eubacteriales</taxon>
        <taxon>Oscillospiraceae</taxon>
        <taxon>Ruminiclostridium</taxon>
    </lineage>
</organism>